<dbReference type="Gene3D" id="1.10.10.10">
    <property type="entry name" value="Winged helix-like DNA-binding domain superfamily/Winged helix DNA-binding domain"/>
    <property type="match status" value="1"/>
</dbReference>
<dbReference type="AlphaFoldDB" id="A0A317U3V6"/>
<dbReference type="OrthoDB" id="6107516at2"/>
<evidence type="ECO:0000313" key="2">
    <source>
        <dbReference type="EMBL" id="RUR22062.1"/>
    </source>
</evidence>
<dbReference type="RefSeq" id="WP_110142383.1">
    <property type="nucleotide sequence ID" value="NZ_QHJG01000012.1"/>
</dbReference>
<dbReference type="InterPro" id="IPR036388">
    <property type="entry name" value="WH-like_DNA-bd_sf"/>
</dbReference>
<evidence type="ECO:0000313" key="3">
    <source>
        <dbReference type="Proteomes" id="UP000247152"/>
    </source>
</evidence>
<gene>
    <name evidence="1" type="ORF">DGG96_08980</name>
    <name evidence="2" type="ORF">ELY20_10900</name>
</gene>
<organism evidence="1 3">
    <name type="scientific">Legionella qingyii</name>
    <dbReference type="NCBI Taxonomy" id="2184757"/>
    <lineage>
        <taxon>Bacteria</taxon>
        <taxon>Pseudomonadati</taxon>
        <taxon>Pseudomonadota</taxon>
        <taxon>Gammaproteobacteria</taxon>
        <taxon>Legionellales</taxon>
        <taxon>Legionellaceae</taxon>
        <taxon>Legionella</taxon>
    </lineage>
</organism>
<dbReference type="Proteomes" id="UP000287374">
    <property type="component" value="Unassembled WGS sequence"/>
</dbReference>
<reference evidence="2 4" key="2">
    <citation type="submission" date="2018-12" db="EMBL/GenBank/DDBJ databases">
        <title>Legionella sp,whole genome shotgun sequence.</title>
        <authorList>
            <person name="Wu H."/>
        </authorList>
    </citation>
    <scope>NUCLEOTIDE SEQUENCE [LARGE SCALE GENOMIC DNA]</scope>
    <source>
        <strain evidence="4">km489</strain>
        <strain evidence="2">Km489</strain>
    </source>
</reference>
<sequence length="225" mass="25209">MMQAQIVVDRFLRQEHSHAFMLNAYERLLLVMLASYMGNKTSCFPSHQSLSIDCGMSTDSVKRTLKSLENKYLIKILRTTGSSNHYQLTIPSADSTGCSQPPVANSTIHLVASAGTPGANSPPNNISNNIKQYTLLANKKLRVKTIKKTFPQKFAINESHREKANGLSLDIDSEFEHFKEHHIAKGSKFSDWGMAFHTWLRNAAKFSQQKKSFDTTNIMSGVGRE</sequence>
<evidence type="ECO:0000313" key="1">
    <source>
        <dbReference type="EMBL" id="PWY56059.1"/>
    </source>
</evidence>
<dbReference type="EMBL" id="RZGX01000013">
    <property type="protein sequence ID" value="RUR22062.1"/>
    <property type="molecule type" value="Genomic_DNA"/>
</dbReference>
<dbReference type="Proteomes" id="UP000247152">
    <property type="component" value="Unassembled WGS sequence"/>
</dbReference>
<proteinExistence type="predicted"/>
<dbReference type="EMBL" id="QHJG01000012">
    <property type="protein sequence ID" value="PWY56059.1"/>
    <property type="molecule type" value="Genomic_DNA"/>
</dbReference>
<keyword evidence="4" id="KW-1185">Reference proteome</keyword>
<accession>A0A317U3V6</accession>
<evidence type="ECO:0000313" key="4">
    <source>
        <dbReference type="Proteomes" id="UP000287374"/>
    </source>
</evidence>
<comment type="caution">
    <text evidence="1">The sequence shown here is derived from an EMBL/GenBank/DDBJ whole genome shotgun (WGS) entry which is preliminary data.</text>
</comment>
<dbReference type="Pfam" id="PF13730">
    <property type="entry name" value="HTH_36"/>
    <property type="match status" value="1"/>
</dbReference>
<reference evidence="1 3" key="1">
    <citation type="submission" date="2018-05" db="EMBL/GenBank/DDBJ databases">
        <title>Legionella qingyii sp.nov., whole genome shotgun sequence.</title>
        <authorList>
            <person name="Wu H."/>
            <person name="Zhu Q."/>
            <person name="Hu C."/>
        </authorList>
    </citation>
    <scope>NUCLEOTIDE SEQUENCE [LARGE SCALE GENOMIC DNA]</scope>
    <source>
        <strain evidence="1 3">HEB18</strain>
    </source>
</reference>
<protein>
    <submittedName>
        <fullName evidence="2">Helix-turn-helix domain-containing protein</fullName>
    </submittedName>
</protein>
<name>A0A317U3V6_9GAMM</name>